<evidence type="ECO:0000313" key="2">
    <source>
        <dbReference type="EMBL" id="PMC24263.1"/>
    </source>
</evidence>
<feature type="region of interest" description="Disordered" evidence="1">
    <location>
        <begin position="32"/>
        <end position="72"/>
    </location>
</feature>
<dbReference type="AlphaFoldDB" id="A0A2N6QR41"/>
<accession>A0A2N6QR41</accession>
<dbReference type="Proteomes" id="UP000235564">
    <property type="component" value="Unassembled WGS sequence"/>
</dbReference>
<evidence type="ECO:0000313" key="3">
    <source>
        <dbReference type="Proteomes" id="UP000235564"/>
    </source>
</evidence>
<protein>
    <submittedName>
        <fullName evidence="2">Uncharacterized protein</fullName>
    </submittedName>
</protein>
<evidence type="ECO:0000256" key="1">
    <source>
        <dbReference type="SAM" id="MobiDB-lite"/>
    </source>
</evidence>
<sequence length="72" mass="7942">MKSILDLKDFESLSANEQIHLVGAFSPIEVALSSDSDDTSDHDDTSNHNDTSNHHDHSESYDSISQQELNGI</sequence>
<reference evidence="2 3" key="1">
    <citation type="submission" date="2017-09" db="EMBL/GenBank/DDBJ databases">
        <title>Bacterial strain isolated from the female urinary microbiota.</title>
        <authorList>
            <person name="Thomas-White K."/>
            <person name="Kumar N."/>
            <person name="Forster S."/>
            <person name="Putonti C."/>
            <person name="Lawley T."/>
            <person name="Wolfe A.J."/>
        </authorList>
    </citation>
    <scope>NUCLEOTIDE SEQUENCE [LARGE SCALE GENOMIC DNA]</scope>
    <source>
        <strain evidence="2 3">UMB0536</strain>
    </source>
</reference>
<feature type="compositionally biased region" description="Polar residues" evidence="1">
    <location>
        <begin position="61"/>
        <end position="72"/>
    </location>
</feature>
<dbReference type="RefSeq" id="WP_040561820.1">
    <property type="nucleotide sequence ID" value="NZ_JAJCJI010000028.1"/>
</dbReference>
<dbReference type="EMBL" id="PNGJ01000004">
    <property type="protein sequence ID" value="PMC24263.1"/>
    <property type="molecule type" value="Genomic_DNA"/>
</dbReference>
<name>A0A2N6QR41_9BACT</name>
<gene>
    <name evidence="2" type="ORF">CJ231_05955</name>
</gene>
<organism evidence="2 3">
    <name type="scientific">Hoylesella buccalis</name>
    <dbReference type="NCBI Taxonomy" id="28127"/>
    <lineage>
        <taxon>Bacteria</taxon>
        <taxon>Pseudomonadati</taxon>
        <taxon>Bacteroidota</taxon>
        <taxon>Bacteroidia</taxon>
        <taxon>Bacteroidales</taxon>
        <taxon>Prevotellaceae</taxon>
        <taxon>Hoylesella</taxon>
    </lineage>
</organism>
<comment type="caution">
    <text evidence="2">The sequence shown here is derived from an EMBL/GenBank/DDBJ whole genome shotgun (WGS) entry which is preliminary data.</text>
</comment>
<proteinExistence type="predicted"/>
<dbReference type="OrthoDB" id="9940002at2"/>
<feature type="compositionally biased region" description="Basic and acidic residues" evidence="1">
    <location>
        <begin position="42"/>
        <end position="60"/>
    </location>
</feature>